<accession>A0A7W6HH38</accession>
<name>A0A7W6HH38_9HYPH</name>
<dbReference type="GO" id="GO:0032259">
    <property type="term" value="P:methylation"/>
    <property type="evidence" value="ECO:0007669"/>
    <property type="project" value="UniProtKB-KW"/>
</dbReference>
<dbReference type="InterPro" id="IPR053188">
    <property type="entry name" value="FkbM_Methyltransferase"/>
</dbReference>
<dbReference type="InterPro" id="IPR029063">
    <property type="entry name" value="SAM-dependent_MTases_sf"/>
</dbReference>
<evidence type="ECO:0000259" key="1">
    <source>
        <dbReference type="Pfam" id="PF05050"/>
    </source>
</evidence>
<comment type="caution">
    <text evidence="2">The sequence shown here is derived from an EMBL/GenBank/DDBJ whole genome shotgun (WGS) entry which is preliminary data.</text>
</comment>
<reference evidence="2 3" key="1">
    <citation type="submission" date="2020-08" db="EMBL/GenBank/DDBJ databases">
        <title>Genomic Encyclopedia of Type Strains, Phase IV (KMG-IV): sequencing the most valuable type-strain genomes for metagenomic binning, comparative biology and taxonomic classification.</title>
        <authorList>
            <person name="Goeker M."/>
        </authorList>
    </citation>
    <scope>NUCLEOTIDE SEQUENCE [LARGE SCALE GENOMIC DNA]</scope>
    <source>
        <strain evidence="2 3">DSM 103570</strain>
    </source>
</reference>
<organism evidence="2 3">
    <name type="scientific">Aurantimonas endophytica</name>
    <dbReference type="NCBI Taxonomy" id="1522175"/>
    <lineage>
        <taxon>Bacteria</taxon>
        <taxon>Pseudomonadati</taxon>
        <taxon>Pseudomonadota</taxon>
        <taxon>Alphaproteobacteria</taxon>
        <taxon>Hyphomicrobiales</taxon>
        <taxon>Aurantimonadaceae</taxon>
        <taxon>Aurantimonas</taxon>
    </lineage>
</organism>
<dbReference type="PANTHER" id="PTHR36973">
    <property type="entry name" value="SLL1456 PROTEIN-RELATED"/>
    <property type="match status" value="1"/>
</dbReference>
<protein>
    <submittedName>
        <fullName evidence="2">FkbM family methyltransferase</fullName>
    </submittedName>
</protein>
<dbReference type="RefSeq" id="WP_183210395.1">
    <property type="nucleotide sequence ID" value="NZ_JAAAMM010000005.1"/>
</dbReference>
<feature type="domain" description="Methyltransferase FkbM" evidence="1">
    <location>
        <begin position="45"/>
        <end position="194"/>
    </location>
</feature>
<keyword evidence="2" id="KW-0808">Transferase</keyword>
<evidence type="ECO:0000313" key="2">
    <source>
        <dbReference type="EMBL" id="MBB4004827.1"/>
    </source>
</evidence>
<gene>
    <name evidence="2" type="ORF">GGR03_003922</name>
</gene>
<dbReference type="PANTHER" id="PTHR36973:SF4">
    <property type="entry name" value="NODULATION PROTEIN"/>
    <property type="match status" value="1"/>
</dbReference>
<dbReference type="GO" id="GO:0008171">
    <property type="term" value="F:O-methyltransferase activity"/>
    <property type="evidence" value="ECO:0007669"/>
    <property type="project" value="TreeGrafter"/>
</dbReference>
<dbReference type="InterPro" id="IPR006342">
    <property type="entry name" value="FkbM_mtfrase"/>
</dbReference>
<dbReference type="Proteomes" id="UP000588647">
    <property type="component" value="Unassembled WGS sequence"/>
</dbReference>
<evidence type="ECO:0000313" key="3">
    <source>
        <dbReference type="Proteomes" id="UP000588647"/>
    </source>
</evidence>
<dbReference type="AlphaFoldDB" id="A0A7W6HH38"/>
<dbReference type="Gene3D" id="3.40.50.150">
    <property type="entry name" value="Vaccinia Virus protein VP39"/>
    <property type="match status" value="1"/>
</dbReference>
<proteinExistence type="predicted"/>
<sequence>MMKNRIRTLFKKTGFDVVRLRNSNFTLSTHLMNVFEANAIDCVIDVGANAGQYGAFLRDIGFAGHIVSFEPVASVFDRLESRAEADGKWISFQSALGETSEQRTINVYDSTMFSSFLDANAYSKEIWNSLKGVRPETVTVATLDELMPELIARTGATNFFLKMDTQGFDRHVFRGAQASLPHIRALQSELSLIAVYEDMPPPYETLNDFHRENYFISGMYPINRDKSLAVIEYDCVLVRR</sequence>
<dbReference type="Pfam" id="PF05050">
    <property type="entry name" value="Methyltransf_21"/>
    <property type="match status" value="1"/>
</dbReference>
<dbReference type="EMBL" id="JACIEM010000005">
    <property type="protein sequence ID" value="MBB4004827.1"/>
    <property type="molecule type" value="Genomic_DNA"/>
</dbReference>
<dbReference type="SUPFAM" id="SSF53335">
    <property type="entry name" value="S-adenosyl-L-methionine-dependent methyltransferases"/>
    <property type="match status" value="1"/>
</dbReference>
<dbReference type="NCBIfam" id="TIGR01444">
    <property type="entry name" value="fkbM_fam"/>
    <property type="match status" value="1"/>
</dbReference>
<keyword evidence="3" id="KW-1185">Reference proteome</keyword>
<keyword evidence="2" id="KW-0489">Methyltransferase</keyword>